<dbReference type="PROSITE" id="PS00409">
    <property type="entry name" value="PROKAR_NTER_METHYL"/>
    <property type="match status" value="1"/>
</dbReference>
<reference evidence="2" key="1">
    <citation type="submission" date="2022-04" db="EMBL/GenBank/DDBJ databases">
        <authorList>
            <person name="Liu G."/>
        </authorList>
    </citation>
    <scope>NUCLEOTIDE SEQUENCE</scope>
    <source>
        <strain evidence="2">RG22</strain>
    </source>
</reference>
<protein>
    <submittedName>
        <fullName evidence="2">Prepilin-type N-terminal cleavage/methylation domain-containing protein</fullName>
    </submittedName>
</protein>
<proteinExistence type="predicted"/>
<dbReference type="RefSeq" id="WP_248647127.1">
    <property type="nucleotide sequence ID" value="NZ_CP096574.1"/>
</dbReference>
<dbReference type="InterPro" id="IPR045584">
    <property type="entry name" value="Pilin-like"/>
</dbReference>
<accession>A0ABY4LHU3</accession>
<organism evidence="2 3">
    <name type="scientific">Geomonas paludis</name>
    <dbReference type="NCBI Taxonomy" id="2740185"/>
    <lineage>
        <taxon>Bacteria</taxon>
        <taxon>Pseudomonadati</taxon>
        <taxon>Thermodesulfobacteriota</taxon>
        <taxon>Desulfuromonadia</taxon>
        <taxon>Geobacterales</taxon>
        <taxon>Geobacteraceae</taxon>
        <taxon>Geomonas</taxon>
    </lineage>
</organism>
<dbReference type="EMBL" id="CP096574">
    <property type="protein sequence ID" value="UPU37562.1"/>
    <property type="molecule type" value="Genomic_DNA"/>
</dbReference>
<dbReference type="Pfam" id="PF07963">
    <property type="entry name" value="N_methyl"/>
    <property type="match status" value="1"/>
</dbReference>
<keyword evidence="1" id="KW-0472">Membrane</keyword>
<dbReference type="InterPro" id="IPR012902">
    <property type="entry name" value="N_methyl_site"/>
</dbReference>
<sequence length="164" mass="17981">MGSRGYSLIEMMIAIGVAAILTATASFYFHKYQKSYRIEAQTRLLFTELLKARIQAIYQRRGTRVKVYADRFQVYSSLQDGATVHPVQTHLLRYPVSATANLDLAAGGNIDFDETGVTYCWGSICLESVPGYGGVDSVVIAATRVSIGKKGAGDDCKTENIKLK</sequence>
<evidence type="ECO:0000256" key="1">
    <source>
        <dbReference type="SAM" id="Phobius"/>
    </source>
</evidence>
<dbReference type="Proteomes" id="UP000831485">
    <property type="component" value="Chromosome"/>
</dbReference>
<gene>
    <name evidence="2" type="ORF">M1B72_07605</name>
</gene>
<dbReference type="NCBIfam" id="TIGR02532">
    <property type="entry name" value="IV_pilin_GFxxxE"/>
    <property type="match status" value="1"/>
</dbReference>
<keyword evidence="1" id="KW-1133">Transmembrane helix</keyword>
<evidence type="ECO:0000313" key="3">
    <source>
        <dbReference type="Proteomes" id="UP000831485"/>
    </source>
</evidence>
<dbReference type="SUPFAM" id="SSF54523">
    <property type="entry name" value="Pili subunits"/>
    <property type="match status" value="1"/>
</dbReference>
<keyword evidence="1" id="KW-0812">Transmembrane</keyword>
<evidence type="ECO:0000313" key="2">
    <source>
        <dbReference type="EMBL" id="UPU37562.1"/>
    </source>
</evidence>
<name>A0ABY4LHU3_9BACT</name>
<keyword evidence="3" id="KW-1185">Reference proteome</keyword>
<feature type="transmembrane region" description="Helical" evidence="1">
    <location>
        <begin position="6"/>
        <end position="29"/>
    </location>
</feature>
<dbReference type="Gene3D" id="3.30.700.10">
    <property type="entry name" value="Glycoprotein, Type 4 Pilin"/>
    <property type="match status" value="1"/>
</dbReference>